<dbReference type="UniPathway" id="UPA00344"/>
<comment type="catalytic activity">
    <reaction evidence="5">
        <text>adenylyl-molybdopterin + molybdate = Mo-molybdopterin + AMP + H(+)</text>
        <dbReference type="Rhea" id="RHEA:35047"/>
        <dbReference type="ChEBI" id="CHEBI:15378"/>
        <dbReference type="ChEBI" id="CHEBI:36264"/>
        <dbReference type="ChEBI" id="CHEBI:62727"/>
        <dbReference type="ChEBI" id="CHEBI:71302"/>
        <dbReference type="ChEBI" id="CHEBI:456215"/>
        <dbReference type="EC" id="2.10.1.1"/>
    </reaction>
</comment>
<dbReference type="SUPFAM" id="SSF63882">
    <property type="entry name" value="MoeA N-terminal region -like"/>
    <property type="match status" value="1"/>
</dbReference>
<feature type="domain" description="MoaB/Mog" evidence="7">
    <location>
        <begin position="187"/>
        <end position="325"/>
    </location>
</feature>
<dbReference type="GO" id="GO:0061599">
    <property type="term" value="F:molybdopterin molybdotransferase activity"/>
    <property type="evidence" value="ECO:0007669"/>
    <property type="project" value="UniProtKB-UniRule"/>
</dbReference>
<dbReference type="SUPFAM" id="SSF53218">
    <property type="entry name" value="Molybdenum cofactor biosynthesis proteins"/>
    <property type="match status" value="1"/>
</dbReference>
<dbReference type="InterPro" id="IPR036688">
    <property type="entry name" value="MoeA_C_domain_IV_sf"/>
</dbReference>
<dbReference type="KEGG" id="cex:CSE_08510"/>
<keyword evidence="6" id="KW-0460">Magnesium</keyword>
<keyword evidence="6" id="KW-0808">Transferase</keyword>
<dbReference type="OrthoDB" id="9804758at2"/>
<dbReference type="InterPro" id="IPR038987">
    <property type="entry name" value="MoeA-like"/>
</dbReference>
<dbReference type="GO" id="GO:0006777">
    <property type="term" value="P:Mo-molybdopterin cofactor biosynthetic process"/>
    <property type="evidence" value="ECO:0007669"/>
    <property type="project" value="UniProtKB-UniRule"/>
</dbReference>
<keyword evidence="9" id="KW-1185">Reference proteome</keyword>
<keyword evidence="4 6" id="KW-0501">Molybdenum cofactor biosynthesis</keyword>
<dbReference type="GO" id="GO:0005829">
    <property type="term" value="C:cytosol"/>
    <property type="evidence" value="ECO:0007669"/>
    <property type="project" value="TreeGrafter"/>
</dbReference>
<dbReference type="SMART" id="SM00852">
    <property type="entry name" value="MoCF_biosynth"/>
    <property type="match status" value="1"/>
</dbReference>
<dbReference type="Gene3D" id="3.90.105.10">
    <property type="entry name" value="Molybdopterin biosynthesis moea protein, domain 2"/>
    <property type="match status" value="1"/>
</dbReference>
<evidence type="ECO:0000259" key="7">
    <source>
        <dbReference type="SMART" id="SM00852"/>
    </source>
</evidence>
<dbReference type="SUPFAM" id="SSF63867">
    <property type="entry name" value="MoeA C-terminal domain-like"/>
    <property type="match status" value="1"/>
</dbReference>
<dbReference type="Pfam" id="PF00994">
    <property type="entry name" value="MoCF_biosynth"/>
    <property type="match status" value="1"/>
</dbReference>
<gene>
    <name evidence="8" type="primary">moeA</name>
    <name evidence="8" type="ordered locus">CSE_08510</name>
</gene>
<dbReference type="PANTHER" id="PTHR10192:SF5">
    <property type="entry name" value="GEPHYRIN"/>
    <property type="match status" value="1"/>
</dbReference>
<dbReference type="InterPro" id="IPR036135">
    <property type="entry name" value="MoeA_linker/N_sf"/>
</dbReference>
<evidence type="ECO:0000313" key="8">
    <source>
        <dbReference type="EMBL" id="BAL80977.1"/>
    </source>
</evidence>
<dbReference type="CDD" id="cd00887">
    <property type="entry name" value="MoeA"/>
    <property type="match status" value="1"/>
</dbReference>
<dbReference type="Pfam" id="PF03454">
    <property type="entry name" value="MoeA_C"/>
    <property type="match status" value="1"/>
</dbReference>
<dbReference type="EMBL" id="AP012051">
    <property type="protein sequence ID" value="BAL80977.1"/>
    <property type="molecule type" value="Genomic_DNA"/>
</dbReference>
<reference evidence="8 9" key="1">
    <citation type="submission" date="2011-01" db="EMBL/GenBank/DDBJ databases">
        <title>Whole genome sequence of Caldisericum exile AZM16c01.</title>
        <authorList>
            <person name="Narita-Yamada S."/>
            <person name="Kawakoshi A."/>
            <person name="Nakamura S."/>
            <person name="Sasagawa M."/>
            <person name="Fukada J."/>
            <person name="Sekine M."/>
            <person name="Kato Y."/>
            <person name="Fukai R."/>
            <person name="Sasaki K."/>
            <person name="Hanamaki A."/>
            <person name="Narita H."/>
            <person name="Konno Y."/>
            <person name="Mori K."/>
            <person name="Yamazaki S."/>
            <person name="Suzuki K."/>
            <person name="Fujita N."/>
        </authorList>
    </citation>
    <scope>NUCLEOTIDE SEQUENCE [LARGE SCALE GENOMIC DNA]</scope>
    <source>
        <strain evidence="9">DSM 21853 / NBRC 104410 / AZM16c01</strain>
    </source>
</reference>
<comment type="function">
    <text evidence="1 6">Catalyzes the insertion of molybdate into adenylated molybdopterin with the concomitant release of AMP.</text>
</comment>
<dbReference type="NCBIfam" id="TIGR00177">
    <property type="entry name" value="molyb_syn"/>
    <property type="match status" value="1"/>
</dbReference>
<evidence type="ECO:0000256" key="4">
    <source>
        <dbReference type="ARBA" id="ARBA00023150"/>
    </source>
</evidence>
<evidence type="ECO:0000256" key="6">
    <source>
        <dbReference type="RuleBase" id="RU365090"/>
    </source>
</evidence>
<comment type="pathway">
    <text evidence="2 6">Cofactor biosynthesis; molybdopterin biosynthesis.</text>
</comment>
<evidence type="ECO:0000256" key="1">
    <source>
        <dbReference type="ARBA" id="ARBA00002901"/>
    </source>
</evidence>
<sequence>MGERFLTVYSPEEVIEKIFDLFDIDINVISIPTEHSFGYYIAEDIRSKIDLPPFRKSLVDGYAVKSTDIKGASYENPVFLKNLGEVKIGTKPAVSIKDGSTCYVPTGGVVPDGADAVVMVEDTEIKGDTVFIFKDVQATQNIFEKGAELVKESVVLTKGVRINELNIGLLNFTGVEFVQVISPLKVGLISTGDEVTDEHPLPYGKIFDYNGITLKHLLLKDGFIPSFYGVVKDNAESIKEALKIALKENDFVIMTGGTSKGNFDFTVNTINSLGKPGVIVHGLNASPGKPTIFGIVNRKLVVGLSGNPLASVMIYSIVIRNLISKKLKIIIPEKKIIGKLSNQVSSRKGRTEFVLGRLKIENNENIIEPLLSDSSFTFVLNESHGFIKIPQEKEGLLANESVEFFLW</sequence>
<dbReference type="InterPro" id="IPR005110">
    <property type="entry name" value="MoeA_linker/N"/>
</dbReference>
<organism evidence="8 9">
    <name type="scientific">Caldisericum exile (strain DSM 21853 / NBRC 104410 / AZM16c01)</name>
    <dbReference type="NCBI Taxonomy" id="511051"/>
    <lineage>
        <taxon>Bacteria</taxon>
        <taxon>Pseudomonadati</taxon>
        <taxon>Caldisericota/Cryosericota group</taxon>
        <taxon>Caldisericota</taxon>
        <taxon>Caldisericia</taxon>
        <taxon>Caldisericales</taxon>
        <taxon>Caldisericaceae</taxon>
        <taxon>Caldisericum</taxon>
    </lineage>
</organism>
<dbReference type="InterPro" id="IPR001453">
    <property type="entry name" value="MoaB/Mog_dom"/>
</dbReference>
<name>A0A7U6JGW7_CALEA</name>
<dbReference type="Gene3D" id="2.40.340.10">
    <property type="entry name" value="MoeA, C-terminal, domain IV"/>
    <property type="match status" value="1"/>
</dbReference>
<dbReference type="Pfam" id="PF03453">
    <property type="entry name" value="MoeA_N"/>
    <property type="match status" value="1"/>
</dbReference>
<comment type="cofactor">
    <cofactor evidence="6">
        <name>Mg(2+)</name>
        <dbReference type="ChEBI" id="CHEBI:18420"/>
    </cofactor>
</comment>
<dbReference type="PANTHER" id="PTHR10192">
    <property type="entry name" value="MOLYBDOPTERIN BIOSYNTHESIS PROTEIN"/>
    <property type="match status" value="1"/>
</dbReference>
<dbReference type="RefSeq" id="WP_014453380.1">
    <property type="nucleotide sequence ID" value="NC_017096.1"/>
</dbReference>
<keyword evidence="6" id="KW-0479">Metal-binding</keyword>
<dbReference type="EC" id="2.10.1.1" evidence="6"/>
<dbReference type="AlphaFoldDB" id="A0A7U6JGW7"/>
<dbReference type="Gene3D" id="2.170.190.11">
    <property type="entry name" value="Molybdopterin biosynthesis moea protein, domain 3"/>
    <property type="match status" value="1"/>
</dbReference>
<dbReference type="InterPro" id="IPR005111">
    <property type="entry name" value="MoeA_C_domain_IV"/>
</dbReference>
<dbReference type="GO" id="GO:0046872">
    <property type="term" value="F:metal ion binding"/>
    <property type="evidence" value="ECO:0007669"/>
    <property type="project" value="UniProtKB-UniRule"/>
</dbReference>
<evidence type="ECO:0000256" key="3">
    <source>
        <dbReference type="ARBA" id="ARBA00010763"/>
    </source>
</evidence>
<accession>A0A7U6JGW7</accession>
<evidence type="ECO:0000256" key="2">
    <source>
        <dbReference type="ARBA" id="ARBA00005046"/>
    </source>
</evidence>
<comment type="similarity">
    <text evidence="3 6">Belongs to the MoeA family.</text>
</comment>
<evidence type="ECO:0000313" key="9">
    <source>
        <dbReference type="Proteomes" id="UP000004793"/>
    </source>
</evidence>
<protein>
    <recommendedName>
        <fullName evidence="6">Molybdopterin molybdenumtransferase</fullName>
        <ecNumber evidence="6">2.10.1.1</ecNumber>
    </recommendedName>
</protein>
<dbReference type="Proteomes" id="UP000004793">
    <property type="component" value="Chromosome"/>
</dbReference>
<evidence type="ECO:0000256" key="5">
    <source>
        <dbReference type="ARBA" id="ARBA00047317"/>
    </source>
</evidence>
<dbReference type="InterPro" id="IPR036425">
    <property type="entry name" value="MoaB/Mog-like_dom_sf"/>
</dbReference>
<proteinExistence type="inferred from homology"/>
<dbReference type="Gene3D" id="3.40.980.10">
    <property type="entry name" value="MoaB/Mog-like domain"/>
    <property type="match status" value="1"/>
</dbReference>
<keyword evidence="6" id="KW-0500">Molybdenum</keyword>